<evidence type="ECO:0000313" key="3">
    <source>
        <dbReference type="Proteomes" id="UP000595140"/>
    </source>
</evidence>
<evidence type="ECO:0000256" key="1">
    <source>
        <dbReference type="SAM" id="MobiDB-lite"/>
    </source>
</evidence>
<organism evidence="2 3">
    <name type="scientific">Cuscuta campestris</name>
    <dbReference type="NCBI Taxonomy" id="132261"/>
    <lineage>
        <taxon>Eukaryota</taxon>
        <taxon>Viridiplantae</taxon>
        <taxon>Streptophyta</taxon>
        <taxon>Embryophyta</taxon>
        <taxon>Tracheophyta</taxon>
        <taxon>Spermatophyta</taxon>
        <taxon>Magnoliopsida</taxon>
        <taxon>eudicotyledons</taxon>
        <taxon>Gunneridae</taxon>
        <taxon>Pentapetalae</taxon>
        <taxon>asterids</taxon>
        <taxon>lamiids</taxon>
        <taxon>Solanales</taxon>
        <taxon>Convolvulaceae</taxon>
        <taxon>Cuscuteae</taxon>
        <taxon>Cuscuta</taxon>
        <taxon>Cuscuta subgen. Grammica</taxon>
        <taxon>Cuscuta sect. Cleistogrammica</taxon>
    </lineage>
</organism>
<dbReference type="InterPro" id="IPR028226">
    <property type="entry name" value="LIN37"/>
</dbReference>
<reference evidence="2 3" key="1">
    <citation type="submission" date="2018-04" db="EMBL/GenBank/DDBJ databases">
        <authorList>
            <person name="Vogel A."/>
        </authorList>
    </citation>
    <scope>NUCLEOTIDE SEQUENCE [LARGE SCALE GENOMIC DNA]</scope>
</reference>
<feature type="region of interest" description="Disordered" evidence="1">
    <location>
        <begin position="170"/>
        <end position="200"/>
    </location>
</feature>
<feature type="compositionally biased region" description="Basic and acidic residues" evidence="1">
    <location>
        <begin position="185"/>
        <end position="200"/>
    </location>
</feature>
<keyword evidence="3" id="KW-1185">Reference proteome</keyword>
<dbReference type="PANTHER" id="PTHR37173:SF1">
    <property type="entry name" value="PROLINE-RICH FAMILY PROTEIN"/>
    <property type="match status" value="1"/>
</dbReference>
<dbReference type="EMBL" id="OOIL02001452">
    <property type="protein sequence ID" value="VFQ75891.1"/>
    <property type="molecule type" value="Genomic_DNA"/>
</dbReference>
<dbReference type="GO" id="GO:0017053">
    <property type="term" value="C:transcription repressor complex"/>
    <property type="evidence" value="ECO:0007669"/>
    <property type="project" value="InterPro"/>
</dbReference>
<protein>
    <submittedName>
        <fullName evidence="2">Uncharacterized protein</fullName>
    </submittedName>
</protein>
<evidence type="ECO:0000313" key="2">
    <source>
        <dbReference type="EMBL" id="VFQ75891.1"/>
    </source>
</evidence>
<accession>A0A484LHN9</accession>
<proteinExistence type="predicted"/>
<dbReference type="OrthoDB" id="1300616at2759"/>
<gene>
    <name evidence="2" type="ORF">CCAM_LOCUS17667</name>
</gene>
<feature type="region of interest" description="Disordered" evidence="1">
    <location>
        <begin position="229"/>
        <end position="268"/>
    </location>
</feature>
<feature type="region of interest" description="Disordered" evidence="1">
    <location>
        <begin position="1"/>
        <end position="66"/>
    </location>
</feature>
<name>A0A484LHN9_9ASTE</name>
<dbReference type="Proteomes" id="UP000595140">
    <property type="component" value="Unassembled WGS sequence"/>
</dbReference>
<dbReference type="Pfam" id="PF15306">
    <property type="entry name" value="LIN37"/>
    <property type="match status" value="1"/>
</dbReference>
<feature type="compositionally biased region" description="Pro residues" evidence="1">
    <location>
        <begin position="1"/>
        <end position="10"/>
    </location>
</feature>
<sequence length="325" mass="34921">MALSAPPAPHNPSSSAVASSGATATTTTTATRPLYSNSRPPLTVQPHPFPPQPQRFPSNQNPIYSQLAPPQLQSTLYPVSSSGRGYVSGPAVPCPPPNQSNYVTRPAVGYATSIPPFGVSAHTDPGSGPGLGFVRPSNLTHASVTLANSTANAGTLVPVVVQGFPVSSAHQKVAPAKPSFGDLSGSKDGRDRSKDDSLSVVRDRKVRLTDTASLYTLCRSWLRNGFPEDTQPQYMDAEKSLPKPSPVEPQDAQSPEKKEDIAGQEEDDVSLEHLSTEKLLQMHVKRAKKIRSRLREERLKRIGRYKTRLGLLLPPMVDQTQHTGG</sequence>
<dbReference type="AlphaFoldDB" id="A0A484LHN9"/>
<dbReference type="PANTHER" id="PTHR37173">
    <property type="entry name" value="HYDROXYPROLINE-RICH GLYCOPROTEIN FAMILY PROTEIN"/>
    <property type="match status" value="1"/>
</dbReference>
<feature type="compositionally biased region" description="Low complexity" evidence="1">
    <location>
        <begin position="11"/>
        <end position="46"/>
    </location>
</feature>